<comment type="caution">
    <text evidence="2">The sequence shown here is derived from an EMBL/GenBank/DDBJ whole genome shotgun (WGS) entry which is preliminary data.</text>
</comment>
<dbReference type="InterPro" id="IPR001480">
    <property type="entry name" value="Bulb-type_lectin_dom"/>
</dbReference>
<proteinExistence type="predicted"/>
<dbReference type="InterPro" id="IPR011047">
    <property type="entry name" value="Quinoprotein_ADH-like_sf"/>
</dbReference>
<dbReference type="PROSITE" id="PS51257">
    <property type="entry name" value="PROKAR_LIPOPROTEIN"/>
    <property type="match status" value="1"/>
</dbReference>
<protein>
    <recommendedName>
        <fullName evidence="1">Bulb-type lectin domain-containing protein</fullName>
    </recommendedName>
</protein>
<evidence type="ECO:0000259" key="1">
    <source>
        <dbReference type="PROSITE" id="PS50927"/>
    </source>
</evidence>
<dbReference type="EMBL" id="WAAU01000003">
    <property type="protein sequence ID" value="KAB1160776.1"/>
    <property type="molecule type" value="Genomic_DNA"/>
</dbReference>
<dbReference type="PROSITE" id="PS50927">
    <property type="entry name" value="BULB_LECTIN"/>
    <property type="match status" value="1"/>
</dbReference>
<sequence length="442" mass="48105">MLERLSIFLFITLTIVGCSNDDGISLSNPIKALQVDFIKTYGGTRNESGRSVVQTSDNGYAVLGYTQSIDGDVSTTKTTVQYDYWLLKFDKDDKLQWQKAYGGSKDDRAYQIIETSDKGFAIIGFNKSADGDLTTNEGFEDVWVLKLDATGTIIWKTTTGFSGTDQGFSLIQTSDGGYFVGSILDVTASGGQGNSKFAAKHAGGDYWGIKLNSSGNIEWRKYFGGQNTDTCYGVVETSDGYIMVGSSDSIDVDIKNNKGSYDFWIVKIDKTGKLVWEKSLGGDQIDEARGIATTKDGNFIIIGDTRSNNKDVTQNNGGADVWATKIDTKGNIIWQKNYGGSSFDVGRSIRKTLDGGFIISGSSRSSDNGITNKGQNDAWILKIDQNGNQQWQKTIGGSEIDFCYDAIELSNGNIIAVGESSSNNQDIQTNKGFSDLLIIKLK</sequence>
<organism evidence="2 3">
    <name type="scientific">Tenacibaculum aiptasiae</name>
    <dbReference type="NCBI Taxonomy" id="426481"/>
    <lineage>
        <taxon>Bacteria</taxon>
        <taxon>Pseudomonadati</taxon>
        <taxon>Bacteroidota</taxon>
        <taxon>Flavobacteriia</taxon>
        <taxon>Flavobacteriales</taxon>
        <taxon>Flavobacteriaceae</taxon>
        <taxon>Tenacibaculum</taxon>
    </lineage>
</organism>
<gene>
    <name evidence="2" type="ORF">F7018_02565</name>
</gene>
<evidence type="ECO:0000313" key="2">
    <source>
        <dbReference type="EMBL" id="KAB1160776.1"/>
    </source>
</evidence>
<feature type="domain" description="Bulb-type lectin" evidence="1">
    <location>
        <begin position="228"/>
        <end position="372"/>
    </location>
</feature>
<dbReference type="SUPFAM" id="SSF50998">
    <property type="entry name" value="Quinoprotein alcohol dehydrogenase-like"/>
    <property type="match status" value="1"/>
</dbReference>
<accession>A0A7J5AT07</accession>
<dbReference type="Proteomes" id="UP000467305">
    <property type="component" value="Unassembled WGS sequence"/>
</dbReference>
<dbReference type="RefSeq" id="WP_150898405.1">
    <property type="nucleotide sequence ID" value="NZ_WAAU01000003.1"/>
</dbReference>
<name>A0A7J5AT07_9FLAO</name>
<reference evidence="2 3" key="1">
    <citation type="submission" date="2019-09" db="EMBL/GenBank/DDBJ databases">
        <authorList>
            <person name="Cao W.R."/>
        </authorList>
    </citation>
    <scope>NUCLEOTIDE SEQUENCE [LARGE SCALE GENOMIC DNA]</scope>
    <source>
        <strain evidence="3">a4</strain>
    </source>
</reference>
<dbReference type="PANTHER" id="PTHR42754:SF1">
    <property type="entry name" value="LIPOPROTEIN"/>
    <property type="match status" value="1"/>
</dbReference>
<dbReference type="AlphaFoldDB" id="A0A7J5AT07"/>
<evidence type="ECO:0000313" key="3">
    <source>
        <dbReference type="Proteomes" id="UP000467305"/>
    </source>
</evidence>
<dbReference type="PANTHER" id="PTHR42754">
    <property type="entry name" value="ENDOGLUCANASE"/>
    <property type="match status" value="1"/>
</dbReference>
<keyword evidence="3" id="KW-1185">Reference proteome</keyword>
<dbReference type="OrthoDB" id="9811934at2"/>